<accession>A0A9W8LUK0</accession>
<evidence type="ECO:0000313" key="1">
    <source>
        <dbReference type="EMBL" id="KAJ2806034.1"/>
    </source>
</evidence>
<dbReference type="Proteomes" id="UP001140094">
    <property type="component" value="Unassembled WGS sequence"/>
</dbReference>
<keyword evidence="2" id="KW-1185">Reference proteome</keyword>
<proteinExistence type="predicted"/>
<dbReference type="AlphaFoldDB" id="A0A9W8LUK0"/>
<name>A0A9W8LUK0_9FUNG</name>
<protein>
    <submittedName>
        <fullName evidence="1">Uncharacterized protein</fullName>
    </submittedName>
</protein>
<sequence length="192" mass="21575">MNNLHNFKVLHEKSSVEDIRTWIDAWELCRKMDICTISDALAYLDDSVLVRYGKWLVDTNPDEDNTFETLNTFLQSQMGPGMTETGAALELMSFPATGDIRHFNDTFLRLAQQAAVDKLQFAVGLYAKRMPLTLCKLIMACPTQPSLRKAMDLVRIRVETVQAMHRNADLTPIITAALKDLGPFAGPQTAKQ</sequence>
<evidence type="ECO:0000313" key="2">
    <source>
        <dbReference type="Proteomes" id="UP001140094"/>
    </source>
</evidence>
<comment type="caution">
    <text evidence="1">The sequence shown here is derived from an EMBL/GenBank/DDBJ whole genome shotgun (WGS) entry which is preliminary data.</text>
</comment>
<dbReference type="OrthoDB" id="5621550at2759"/>
<reference evidence="1" key="1">
    <citation type="submission" date="2022-07" db="EMBL/GenBank/DDBJ databases">
        <title>Phylogenomic reconstructions and comparative analyses of Kickxellomycotina fungi.</title>
        <authorList>
            <person name="Reynolds N.K."/>
            <person name="Stajich J.E."/>
            <person name="Barry K."/>
            <person name="Grigoriev I.V."/>
            <person name="Crous P."/>
            <person name="Smith M.E."/>
        </authorList>
    </citation>
    <scope>NUCLEOTIDE SEQUENCE</scope>
    <source>
        <strain evidence="1">NRRL 1565</strain>
    </source>
</reference>
<organism evidence="1 2">
    <name type="scientific">Coemansia guatemalensis</name>
    <dbReference type="NCBI Taxonomy" id="2761395"/>
    <lineage>
        <taxon>Eukaryota</taxon>
        <taxon>Fungi</taxon>
        <taxon>Fungi incertae sedis</taxon>
        <taxon>Zoopagomycota</taxon>
        <taxon>Kickxellomycotina</taxon>
        <taxon>Kickxellomycetes</taxon>
        <taxon>Kickxellales</taxon>
        <taxon>Kickxellaceae</taxon>
        <taxon>Coemansia</taxon>
    </lineage>
</organism>
<gene>
    <name evidence="1" type="ORF">H4R20_001850</name>
</gene>
<dbReference type="EMBL" id="JANBUO010000233">
    <property type="protein sequence ID" value="KAJ2806034.1"/>
    <property type="molecule type" value="Genomic_DNA"/>
</dbReference>